<dbReference type="STRING" id="573983.B0681_03375"/>
<evidence type="ECO:0000256" key="8">
    <source>
        <dbReference type="RuleBase" id="RU003357"/>
    </source>
</evidence>
<dbReference type="Pfam" id="PF07715">
    <property type="entry name" value="Plug"/>
    <property type="match status" value="1"/>
</dbReference>
<gene>
    <name evidence="12" type="ORF">B0681_03375</name>
</gene>
<dbReference type="Pfam" id="PF00593">
    <property type="entry name" value="TonB_dep_Rec_b-barrel"/>
    <property type="match status" value="1"/>
</dbReference>
<keyword evidence="3" id="KW-1134">Transmembrane beta strand</keyword>
<dbReference type="Gene3D" id="2.40.170.20">
    <property type="entry name" value="TonB-dependent receptor, beta-barrel domain"/>
    <property type="match status" value="1"/>
</dbReference>
<feature type="chain" id="PRO_5012797782" description="TonB-dependent receptor" evidence="9">
    <location>
        <begin position="22"/>
        <end position="831"/>
    </location>
</feature>
<dbReference type="PANTHER" id="PTHR30069">
    <property type="entry name" value="TONB-DEPENDENT OUTER MEMBRANE RECEPTOR"/>
    <property type="match status" value="1"/>
</dbReference>
<keyword evidence="4" id="KW-0812">Transmembrane</keyword>
<evidence type="ECO:0000256" key="4">
    <source>
        <dbReference type="ARBA" id="ARBA00022692"/>
    </source>
</evidence>
<evidence type="ECO:0000256" key="2">
    <source>
        <dbReference type="ARBA" id="ARBA00022448"/>
    </source>
</evidence>
<dbReference type="GO" id="GO:0009279">
    <property type="term" value="C:cell outer membrane"/>
    <property type="evidence" value="ECO:0007669"/>
    <property type="project" value="UniProtKB-SubCell"/>
</dbReference>
<evidence type="ECO:0008006" key="14">
    <source>
        <dbReference type="Google" id="ProtNLM"/>
    </source>
</evidence>
<dbReference type="PANTHER" id="PTHR30069:SF40">
    <property type="entry name" value="TONB-DEPENDENT RECEPTOR NMB0964-RELATED"/>
    <property type="match status" value="1"/>
</dbReference>
<dbReference type="SUPFAM" id="SSF56935">
    <property type="entry name" value="Porins"/>
    <property type="match status" value="1"/>
</dbReference>
<keyword evidence="9" id="KW-0732">Signal</keyword>
<dbReference type="EMBL" id="MUYV01000002">
    <property type="protein sequence ID" value="OOS26191.1"/>
    <property type="molecule type" value="Genomic_DNA"/>
</dbReference>
<dbReference type="Proteomes" id="UP000190683">
    <property type="component" value="Unassembled WGS sequence"/>
</dbReference>
<comment type="similarity">
    <text evidence="8">Belongs to the TonB-dependent receptor family.</text>
</comment>
<evidence type="ECO:0000313" key="12">
    <source>
        <dbReference type="EMBL" id="OOS26191.1"/>
    </source>
</evidence>
<reference evidence="12 13" key="1">
    <citation type="submission" date="2017-02" db="EMBL/GenBank/DDBJ databases">
        <title>Draft genome sequence of Moraxella porci CCUG 54912T type strain.</title>
        <authorList>
            <person name="Salva-Serra F."/>
            <person name="Engstrom-Jakobsson H."/>
            <person name="Thorell K."/>
            <person name="Jaen-Luchoro D."/>
            <person name="Gonzales-Siles L."/>
            <person name="Karlsson R."/>
            <person name="Yazdan S."/>
            <person name="Boulund F."/>
            <person name="Johnning A."/>
            <person name="Engstrand L."/>
            <person name="Kristiansson E."/>
            <person name="Moore E."/>
        </authorList>
    </citation>
    <scope>NUCLEOTIDE SEQUENCE [LARGE SCALE GENOMIC DNA]</scope>
    <source>
        <strain evidence="12 13">CCUG 54912</strain>
    </source>
</reference>
<evidence type="ECO:0000259" key="11">
    <source>
        <dbReference type="Pfam" id="PF07715"/>
    </source>
</evidence>
<feature type="domain" description="TonB-dependent receptor plug" evidence="11">
    <location>
        <begin position="64"/>
        <end position="153"/>
    </location>
</feature>
<dbReference type="GO" id="GO:0044718">
    <property type="term" value="P:siderophore transmembrane transport"/>
    <property type="evidence" value="ECO:0007669"/>
    <property type="project" value="TreeGrafter"/>
</dbReference>
<dbReference type="InterPro" id="IPR036942">
    <property type="entry name" value="Beta-barrel_TonB_sf"/>
</dbReference>
<dbReference type="InterPro" id="IPR012910">
    <property type="entry name" value="Plug_dom"/>
</dbReference>
<sequence>MSRYHPLYWSLIAAISTTAYAADTAAHTDDLLSTVILPEANVTIQRNNIPGSRSLNGHVAKHALQRRSATLGDALAGELGVHSSHFGGGASAPIIRGQEGKRIKVLQGGSDVVDMSNMSPDHAVMVDTVLSDGVEIIRGASTLLHSSGNAAGVVNVRDQKIPDAIPERIEAEGLIRHMSANDEKLAAAGITVPIGEQVAVRVEGLRRHAGDYQTPDYQHGTYADLEDFQKRKLSYQTLDHLPDSWAESSVATLGAAWIGESASLGAAYTHRKDQYGLPAHNHLYDGCYVRIIEEGVKLRHPHLYPYPELASSEQVFWDNPGVIMKDCHAHDLAAAPFVDLSSRRFDVQGSIKQPFKGIEKIELIGSRVHYQHSEIEGTTRSNDFKNIGTVARLELTQAPIGGLTGVWGVQYLKQQNSALSPADSHSDHAHRGSQQLLNNNTMQNLSAFGLQSHQWDTVRADIAARVEKQTVQKSFDHDKVMAEYHSALPAVMASPSEAQKAIDHYQQLTKPHKQTAVSVASSIDWQFLPRHTLSLAASHQQRLPTAQELYAHGMHLATNSFEMGNKDLNKEKSTNLELALSYQGERFDYRLSGYAYDFDNYIYLATLNADPNNPNAMKSDHDLRVNRYMQAPAKFKGLEASIGYALSDKYHLTVFGDVVWGKLAAHDRRVNDKVYYVDNPAFVEAVAQTQAAGQIRPWRVRNYVKDTLGIEPYLEVTEPVYVHEVEQYTPRLPPARAGLKIQADWTPSLSGELEYYRVFDQDKLARFESKTDGHDMLNLGATYHGALGMGEYDLFIKANNLLNQSVYAHQTHLPYQPQMGRSVSLGATYRF</sequence>
<comment type="caution">
    <text evidence="12">The sequence shown here is derived from an EMBL/GenBank/DDBJ whole genome shotgun (WGS) entry which is preliminary data.</text>
</comment>
<dbReference type="AlphaFoldDB" id="A0A1T0CVM5"/>
<dbReference type="GO" id="GO:0015344">
    <property type="term" value="F:siderophore uptake transmembrane transporter activity"/>
    <property type="evidence" value="ECO:0007669"/>
    <property type="project" value="TreeGrafter"/>
</dbReference>
<evidence type="ECO:0000313" key="13">
    <source>
        <dbReference type="Proteomes" id="UP000190683"/>
    </source>
</evidence>
<organism evidence="12 13">
    <name type="scientific">Moraxella porci DSM 25326</name>
    <dbReference type="NCBI Taxonomy" id="573983"/>
    <lineage>
        <taxon>Bacteria</taxon>
        <taxon>Pseudomonadati</taxon>
        <taxon>Pseudomonadota</taxon>
        <taxon>Gammaproteobacteria</taxon>
        <taxon>Moraxellales</taxon>
        <taxon>Moraxellaceae</taxon>
        <taxon>Moraxella</taxon>
    </lineage>
</organism>
<evidence type="ECO:0000259" key="10">
    <source>
        <dbReference type="Pfam" id="PF00593"/>
    </source>
</evidence>
<dbReference type="Gene3D" id="2.170.130.10">
    <property type="entry name" value="TonB-dependent receptor, plug domain"/>
    <property type="match status" value="1"/>
</dbReference>
<dbReference type="InterPro" id="IPR037066">
    <property type="entry name" value="Plug_dom_sf"/>
</dbReference>
<dbReference type="RefSeq" id="WP_078317339.1">
    <property type="nucleotide sequence ID" value="NZ_MUYV01000002.1"/>
</dbReference>
<comment type="subcellular location">
    <subcellularLocation>
        <location evidence="1">Cell outer membrane</location>
        <topology evidence="1">Multi-pass membrane protein</topology>
    </subcellularLocation>
</comment>
<feature type="signal peptide" evidence="9">
    <location>
        <begin position="1"/>
        <end position="21"/>
    </location>
</feature>
<evidence type="ECO:0000256" key="3">
    <source>
        <dbReference type="ARBA" id="ARBA00022452"/>
    </source>
</evidence>
<keyword evidence="6 8" id="KW-0472">Membrane</keyword>
<evidence type="ECO:0000256" key="9">
    <source>
        <dbReference type="SAM" id="SignalP"/>
    </source>
</evidence>
<feature type="domain" description="TonB-dependent receptor-like beta-barrel" evidence="10">
    <location>
        <begin position="380"/>
        <end position="801"/>
    </location>
</feature>
<proteinExistence type="inferred from homology"/>
<keyword evidence="2" id="KW-0813">Transport</keyword>
<evidence type="ECO:0000256" key="6">
    <source>
        <dbReference type="ARBA" id="ARBA00023136"/>
    </source>
</evidence>
<dbReference type="InterPro" id="IPR039426">
    <property type="entry name" value="TonB-dep_rcpt-like"/>
</dbReference>
<dbReference type="InterPro" id="IPR000531">
    <property type="entry name" value="Beta-barrel_TonB"/>
</dbReference>
<name>A0A1T0CVM5_9GAMM</name>
<evidence type="ECO:0000256" key="7">
    <source>
        <dbReference type="ARBA" id="ARBA00023237"/>
    </source>
</evidence>
<accession>A0A1T0CVM5</accession>
<keyword evidence="5 8" id="KW-0798">TonB box</keyword>
<protein>
    <recommendedName>
        <fullName evidence="14">TonB-dependent receptor</fullName>
    </recommendedName>
</protein>
<keyword evidence="7" id="KW-0998">Cell outer membrane</keyword>
<keyword evidence="13" id="KW-1185">Reference proteome</keyword>
<evidence type="ECO:0000256" key="1">
    <source>
        <dbReference type="ARBA" id="ARBA00004571"/>
    </source>
</evidence>
<evidence type="ECO:0000256" key="5">
    <source>
        <dbReference type="ARBA" id="ARBA00023077"/>
    </source>
</evidence>